<feature type="compositionally biased region" description="Basic and acidic residues" evidence="18">
    <location>
        <begin position="168"/>
        <end position="178"/>
    </location>
</feature>
<evidence type="ECO:0000256" key="9">
    <source>
        <dbReference type="ARBA" id="ARBA00022801"/>
    </source>
</evidence>
<dbReference type="Pfam" id="PF13976">
    <property type="entry name" value="gag_pre-integrs"/>
    <property type="match status" value="1"/>
</dbReference>
<dbReference type="InterPro" id="IPR001584">
    <property type="entry name" value="Integrase_cat-core"/>
</dbReference>
<keyword evidence="6" id="KW-0547">Nucleotide-binding</keyword>
<evidence type="ECO:0000256" key="17">
    <source>
        <dbReference type="ARBA" id="ARBA00023268"/>
    </source>
</evidence>
<dbReference type="Pfam" id="PF25597">
    <property type="entry name" value="SH3_retrovirus"/>
    <property type="match status" value="1"/>
</dbReference>
<evidence type="ECO:0000256" key="3">
    <source>
        <dbReference type="ARBA" id="ARBA00022670"/>
    </source>
</evidence>
<keyword evidence="9" id="KW-0378">Hydrolase</keyword>
<dbReference type="InterPro" id="IPR054722">
    <property type="entry name" value="PolX-like_BBD"/>
</dbReference>
<dbReference type="GO" id="GO:0046872">
    <property type="term" value="F:metal ion binding"/>
    <property type="evidence" value="ECO:0007669"/>
    <property type="project" value="UniProtKB-KW"/>
</dbReference>
<feature type="domain" description="Integrase catalytic" evidence="19">
    <location>
        <begin position="400"/>
        <end position="566"/>
    </location>
</feature>
<keyword evidence="4" id="KW-0540">Nuclease</keyword>
<dbReference type="Proteomes" id="UP000479190">
    <property type="component" value="Unassembled WGS sequence"/>
</dbReference>
<keyword evidence="2" id="KW-1188">Viral release from host cell</keyword>
<keyword evidence="5" id="KW-0479">Metal-binding</keyword>
<dbReference type="GO" id="GO:0003887">
    <property type="term" value="F:DNA-directed DNA polymerase activity"/>
    <property type="evidence" value="ECO:0007669"/>
    <property type="project" value="UniProtKB-KW"/>
</dbReference>
<dbReference type="CDD" id="cd09272">
    <property type="entry name" value="RNase_HI_RT_Ty1"/>
    <property type="match status" value="1"/>
</dbReference>
<dbReference type="GO" id="GO:0003676">
    <property type="term" value="F:nucleic acid binding"/>
    <property type="evidence" value="ECO:0007669"/>
    <property type="project" value="InterPro"/>
</dbReference>
<dbReference type="Gene3D" id="3.30.420.10">
    <property type="entry name" value="Ribonuclease H-like superfamily/Ribonuclease H"/>
    <property type="match status" value="1"/>
</dbReference>
<evidence type="ECO:0000256" key="8">
    <source>
        <dbReference type="ARBA" id="ARBA00022759"/>
    </source>
</evidence>
<evidence type="ECO:0000256" key="11">
    <source>
        <dbReference type="ARBA" id="ARBA00022842"/>
    </source>
</evidence>
<keyword evidence="14" id="KW-0548">Nucleotidyltransferase</keyword>
<keyword evidence="3" id="KW-0645">Protease</keyword>
<dbReference type="AlphaFoldDB" id="A0A6H5II26"/>
<protein>
    <recommendedName>
        <fullName evidence="19">Integrase catalytic domain-containing protein</fullName>
    </recommendedName>
</protein>
<evidence type="ECO:0000259" key="19">
    <source>
        <dbReference type="PROSITE" id="PS50994"/>
    </source>
</evidence>
<keyword evidence="15" id="KW-0917">Virion maturation</keyword>
<dbReference type="Pfam" id="PF14223">
    <property type="entry name" value="Retrotran_gag_2"/>
    <property type="match status" value="1"/>
</dbReference>
<feature type="region of interest" description="Disordered" evidence="18">
    <location>
        <begin position="168"/>
        <end position="206"/>
    </location>
</feature>
<keyword evidence="14" id="KW-0239">DNA-directed DNA polymerase</keyword>
<dbReference type="GO" id="GO:0005524">
    <property type="term" value="F:ATP binding"/>
    <property type="evidence" value="ECO:0007669"/>
    <property type="project" value="UniProtKB-KW"/>
</dbReference>
<dbReference type="SUPFAM" id="SSF53098">
    <property type="entry name" value="Ribonuclease H-like"/>
    <property type="match status" value="1"/>
</dbReference>
<dbReference type="InterPro" id="IPR036397">
    <property type="entry name" value="RNaseH_sf"/>
</dbReference>
<gene>
    <name evidence="20" type="ORF">TBRA_LOCUS9295</name>
</gene>
<comment type="function">
    <text evidence="1">The aspartyl protease (PR) mediates the proteolytic cleavages of the Gag and Gag-Pol polyproteins after assembly of the VLP.</text>
</comment>
<keyword evidence="14" id="KW-0808">Transferase</keyword>
<evidence type="ECO:0000313" key="20">
    <source>
        <dbReference type="EMBL" id="CAB0037468.1"/>
    </source>
</evidence>
<evidence type="ECO:0000256" key="4">
    <source>
        <dbReference type="ARBA" id="ARBA00022722"/>
    </source>
</evidence>
<dbReference type="GO" id="GO:0006310">
    <property type="term" value="P:DNA recombination"/>
    <property type="evidence" value="ECO:0007669"/>
    <property type="project" value="UniProtKB-KW"/>
</dbReference>
<dbReference type="GO" id="GO:0015074">
    <property type="term" value="P:DNA integration"/>
    <property type="evidence" value="ECO:0007669"/>
    <property type="project" value="UniProtKB-KW"/>
</dbReference>
<feature type="compositionally biased region" description="Polar residues" evidence="18">
    <location>
        <begin position="245"/>
        <end position="254"/>
    </location>
</feature>
<evidence type="ECO:0000256" key="1">
    <source>
        <dbReference type="ARBA" id="ARBA00002180"/>
    </source>
</evidence>
<dbReference type="InterPro" id="IPR025724">
    <property type="entry name" value="GAG-pre-integrase_dom"/>
</dbReference>
<reference evidence="20 21" key="1">
    <citation type="submission" date="2020-02" db="EMBL/GenBank/DDBJ databases">
        <authorList>
            <person name="Ferguson B K."/>
        </authorList>
    </citation>
    <scope>NUCLEOTIDE SEQUENCE [LARGE SCALE GENOMIC DNA]</scope>
</reference>
<evidence type="ECO:0000256" key="12">
    <source>
        <dbReference type="ARBA" id="ARBA00022908"/>
    </source>
</evidence>
<evidence type="ECO:0000256" key="6">
    <source>
        <dbReference type="ARBA" id="ARBA00022741"/>
    </source>
</evidence>
<keyword evidence="12" id="KW-0229">DNA integration</keyword>
<organism evidence="20 21">
    <name type="scientific">Trichogramma brassicae</name>
    <dbReference type="NCBI Taxonomy" id="86971"/>
    <lineage>
        <taxon>Eukaryota</taxon>
        <taxon>Metazoa</taxon>
        <taxon>Ecdysozoa</taxon>
        <taxon>Arthropoda</taxon>
        <taxon>Hexapoda</taxon>
        <taxon>Insecta</taxon>
        <taxon>Pterygota</taxon>
        <taxon>Neoptera</taxon>
        <taxon>Endopterygota</taxon>
        <taxon>Hymenoptera</taxon>
        <taxon>Apocrita</taxon>
        <taxon>Proctotrupomorpha</taxon>
        <taxon>Chalcidoidea</taxon>
        <taxon>Trichogrammatidae</taxon>
        <taxon>Trichogramma</taxon>
    </lineage>
</organism>
<sequence length="1098" mass="124276">MKNIFVAHDLLGYVEGTNKKPTLATDNSNQAAVKTWMKSNAEAMSILSTAMEYPQLEYLITCSTAAEMWNKLSSIHEQKTATNKLALTTKFHEYRMSPNDATSQHISKVENMASQLKDVGAPVSEVMIMAKILGSLPTKYHPFISAWESVPEENQTLDNLRERLLREEDRQRDSDDVNRALASMSLPNDRKQEKPRSSSSNHQNGNKKRVICNFCKKPGHLAKYCYAKKRQNKNTNKNTRGDGETPNSSESTPNYSAFIALDSATSSCALASRDHSKHVCSEKDRWFLDSGASQHISHCKDWFAELLPSNADEYIYFGDGTSRKVEGRGKIFIKRLVGGEWHDVWHERLGHVNRDFVYKTFKNNAITGAKLTDSNDYFCESCPIGKQSRLPFSNKDGHRRSITPGEVLHTDLCGPMQEPSVGGARFFLLFKDEASGFRKVFFLKHKSDCFEALKTYVLSVNTRFNRNVKVIRSDNGTEYTNANVNNFLKNLGTELTTSAPYSPQQNGRAEREMRSIVESARTMLLGKQMPKRLWAEAVNTAVYILNRTVNSFDSAKTPYEMWFSRKPDLSHIRTFGSECFAQVPDALRKKWDPKARKLLLVGYENESANYRLFDSDTGTISVSRNVSFNENMPAPKGVFEEAELWLRNGNIDAEIAAANAGEGEPNDVEVAAANAGEDEPNDAVVAVNEEWEDARDASLIDNNENDIVAEEPAPRNTYNLRERNQIQPPKRYEANTVLSEEPRNYNEAINCPNSASWKRAIAEELQAHARNQTWEIAELPDSRKAVGFRWTFKIKNSSDGREPRYKARLCAQGFLQEAGTDYDEIFSPVVRFESIRVLLAIAVRDHLHSAQFDVSTAYLNSELTETIYMRVPDGLNVNKNNAVLKLNKAIYGLKQSGRCWNERFDAFIKSAGFKQSNADKSTRNYGIMYDSRGSDKPLVGYSDADYANDIDTRRSTTGYAFMMSAGCVVWASRRQACVSLSTTEAEYIAASEATKEIVWLRKLLADIDCECLTPTILYIDNQSAIRLTRNPVFHRRSKHIDVRYQFINEKMKENVIDTRFVKSGDQYADIFTKGLPSEKFNNLRDKLNVIEYAPKASK</sequence>
<evidence type="ECO:0000256" key="16">
    <source>
        <dbReference type="ARBA" id="ARBA00023172"/>
    </source>
</evidence>
<evidence type="ECO:0000256" key="2">
    <source>
        <dbReference type="ARBA" id="ARBA00022612"/>
    </source>
</evidence>
<keyword evidence="8" id="KW-0255">Endonuclease</keyword>
<evidence type="ECO:0000313" key="21">
    <source>
        <dbReference type="Proteomes" id="UP000479190"/>
    </source>
</evidence>
<dbReference type="InterPro" id="IPR012337">
    <property type="entry name" value="RNaseH-like_sf"/>
</dbReference>
<dbReference type="Pfam" id="PF00665">
    <property type="entry name" value="rve"/>
    <property type="match status" value="1"/>
</dbReference>
<dbReference type="SUPFAM" id="SSF56672">
    <property type="entry name" value="DNA/RNA polymerases"/>
    <property type="match status" value="1"/>
</dbReference>
<dbReference type="GO" id="GO:0004519">
    <property type="term" value="F:endonuclease activity"/>
    <property type="evidence" value="ECO:0007669"/>
    <property type="project" value="UniProtKB-KW"/>
</dbReference>
<evidence type="ECO:0000256" key="7">
    <source>
        <dbReference type="ARBA" id="ARBA00022750"/>
    </source>
</evidence>
<keyword evidence="7" id="KW-0064">Aspartyl protease</keyword>
<proteinExistence type="predicted"/>
<keyword evidence="17" id="KW-0511">Multifunctional enzyme</keyword>
<evidence type="ECO:0000256" key="15">
    <source>
        <dbReference type="ARBA" id="ARBA00023113"/>
    </source>
</evidence>
<dbReference type="GO" id="GO:0006508">
    <property type="term" value="P:proteolysis"/>
    <property type="evidence" value="ECO:0007669"/>
    <property type="project" value="UniProtKB-KW"/>
</dbReference>
<accession>A0A6H5II26</accession>
<evidence type="ECO:0000256" key="5">
    <source>
        <dbReference type="ARBA" id="ARBA00022723"/>
    </source>
</evidence>
<dbReference type="OrthoDB" id="430476at2759"/>
<dbReference type="InterPro" id="IPR057670">
    <property type="entry name" value="SH3_retrovirus"/>
</dbReference>
<dbReference type="EMBL" id="CADCXV010000856">
    <property type="protein sequence ID" value="CAB0037468.1"/>
    <property type="molecule type" value="Genomic_DNA"/>
</dbReference>
<dbReference type="Pfam" id="PF07727">
    <property type="entry name" value="RVT_2"/>
    <property type="match status" value="1"/>
</dbReference>
<evidence type="ECO:0000256" key="14">
    <source>
        <dbReference type="ARBA" id="ARBA00022932"/>
    </source>
</evidence>
<keyword evidence="13" id="KW-0695">RNA-directed DNA polymerase</keyword>
<dbReference type="InterPro" id="IPR039537">
    <property type="entry name" value="Retrotran_Ty1/copia-like"/>
</dbReference>
<evidence type="ECO:0000256" key="10">
    <source>
        <dbReference type="ARBA" id="ARBA00022840"/>
    </source>
</evidence>
<evidence type="ECO:0000256" key="13">
    <source>
        <dbReference type="ARBA" id="ARBA00022918"/>
    </source>
</evidence>
<dbReference type="PANTHER" id="PTHR42648:SF11">
    <property type="entry name" value="TRANSPOSON TY4-P GAG-POL POLYPROTEIN"/>
    <property type="match status" value="1"/>
</dbReference>
<dbReference type="PROSITE" id="PS50994">
    <property type="entry name" value="INTEGRASE"/>
    <property type="match status" value="1"/>
</dbReference>
<dbReference type="Pfam" id="PF22936">
    <property type="entry name" value="Pol_BBD"/>
    <property type="match status" value="1"/>
</dbReference>
<keyword evidence="10" id="KW-0067">ATP-binding</keyword>
<keyword evidence="16" id="KW-0233">DNA recombination</keyword>
<keyword evidence="11" id="KW-0460">Magnesium</keyword>
<dbReference type="InterPro" id="IPR013103">
    <property type="entry name" value="RVT_2"/>
</dbReference>
<dbReference type="PANTHER" id="PTHR42648">
    <property type="entry name" value="TRANSPOSASE, PUTATIVE-RELATED"/>
    <property type="match status" value="1"/>
</dbReference>
<dbReference type="GO" id="GO:0004190">
    <property type="term" value="F:aspartic-type endopeptidase activity"/>
    <property type="evidence" value="ECO:0007669"/>
    <property type="project" value="UniProtKB-KW"/>
</dbReference>
<evidence type="ECO:0000256" key="18">
    <source>
        <dbReference type="SAM" id="MobiDB-lite"/>
    </source>
</evidence>
<keyword evidence="21" id="KW-1185">Reference proteome</keyword>
<dbReference type="InterPro" id="IPR043502">
    <property type="entry name" value="DNA/RNA_pol_sf"/>
</dbReference>
<dbReference type="GO" id="GO:0042575">
    <property type="term" value="C:DNA polymerase complex"/>
    <property type="evidence" value="ECO:0007669"/>
    <property type="project" value="UniProtKB-ARBA"/>
</dbReference>
<dbReference type="GO" id="GO:0003964">
    <property type="term" value="F:RNA-directed DNA polymerase activity"/>
    <property type="evidence" value="ECO:0007669"/>
    <property type="project" value="UniProtKB-KW"/>
</dbReference>
<name>A0A6H5II26_9HYME</name>
<feature type="region of interest" description="Disordered" evidence="18">
    <location>
        <begin position="233"/>
        <end position="254"/>
    </location>
</feature>